<feature type="domain" description="Glycosyl hydrolases family 2 sugar binding" evidence="7">
    <location>
        <begin position="70"/>
        <end position="169"/>
    </location>
</feature>
<keyword evidence="4" id="KW-0732">Signal</keyword>
<dbReference type="SUPFAM" id="SSF49785">
    <property type="entry name" value="Galactose-binding domain-like"/>
    <property type="match status" value="1"/>
</dbReference>
<dbReference type="Pfam" id="PF16355">
    <property type="entry name" value="DUF4982"/>
    <property type="match status" value="1"/>
</dbReference>
<keyword evidence="10" id="KW-1185">Reference proteome</keyword>
<feature type="domain" description="Glycoside hydrolase family 2 immunoglobulin-like beta-sandwich" evidence="5">
    <location>
        <begin position="192"/>
        <end position="291"/>
    </location>
</feature>
<feature type="chain" id="PRO_5043964464" evidence="4">
    <location>
        <begin position="24"/>
        <end position="690"/>
    </location>
</feature>
<evidence type="ECO:0000256" key="3">
    <source>
        <dbReference type="ARBA" id="ARBA00023295"/>
    </source>
</evidence>
<dbReference type="GO" id="GO:0005975">
    <property type="term" value="P:carbohydrate metabolic process"/>
    <property type="evidence" value="ECO:0007669"/>
    <property type="project" value="InterPro"/>
</dbReference>
<dbReference type="PANTHER" id="PTHR42732:SF1">
    <property type="entry name" value="BETA-MANNOSIDASE"/>
    <property type="match status" value="1"/>
</dbReference>
<dbReference type="KEGG" id="fax:FUAX_46060"/>
<dbReference type="AlphaFoldDB" id="A0AAU9D0A3"/>
<evidence type="ECO:0000259" key="6">
    <source>
        <dbReference type="Pfam" id="PF02836"/>
    </source>
</evidence>
<dbReference type="Gene3D" id="3.20.20.80">
    <property type="entry name" value="Glycosidases"/>
    <property type="match status" value="1"/>
</dbReference>
<dbReference type="InterPro" id="IPR032311">
    <property type="entry name" value="DUF4982"/>
</dbReference>
<dbReference type="InterPro" id="IPR008979">
    <property type="entry name" value="Galactose-bd-like_sf"/>
</dbReference>
<evidence type="ECO:0000313" key="10">
    <source>
        <dbReference type="Proteomes" id="UP001348817"/>
    </source>
</evidence>
<dbReference type="PRINTS" id="PR00132">
    <property type="entry name" value="GLHYDRLASE2"/>
</dbReference>
<evidence type="ECO:0000259" key="5">
    <source>
        <dbReference type="Pfam" id="PF00703"/>
    </source>
</evidence>
<comment type="similarity">
    <text evidence="1">Belongs to the glycosyl hydrolase 2 family.</text>
</comment>
<evidence type="ECO:0000256" key="4">
    <source>
        <dbReference type="SAM" id="SignalP"/>
    </source>
</evidence>
<name>A0AAU9D0A3_9BACT</name>
<keyword evidence="2" id="KW-0378">Hydrolase</keyword>
<geneLocation type="plasmid" evidence="9 10">
    <name>pFA3</name>
</geneLocation>
<dbReference type="InterPro" id="IPR017853">
    <property type="entry name" value="GH"/>
</dbReference>
<keyword evidence="9" id="KW-0614">Plasmid</keyword>
<dbReference type="InterPro" id="IPR006103">
    <property type="entry name" value="Glyco_hydro_2_cat"/>
</dbReference>
<sequence length="690" mass="79093">MLSKRKTFLFFAFCLLSLLSAEAQRRAIDLNKGWDFKPFYVVAKQTPSEKVDIPHTWNNKDGQSGKLDYYRGMCTYNKSVEIGNELKGKRLFIKFEGVNTVATVLINGKWVGEHRGGYTAFTYDITPYVKFGQKNGIEVRVNNAYQEDIMPLLGDFNFYGGIYRPVSLLVMEQACITPLDYSGPGVYLRQIEVSDKKALVEVKTKVLNNFDKAEDFEVKTVVLDDKGATIAETNSKLRVPAGQTYETAKKFEVHNPHLWNGKEDPFAYKTVTTLTHKGKTLDTVEQPMGLRYYHVDANEGFFLNGKHLKLRGVCRHQDREDKGNAVSNADHEEDVAIMNEMGVNSIRLSHYPHAPYFYDLLDKNGYVVWSEIPFVGPGGYRSKGFTNSPRFKENGRQQLVEMIRQNFNRPGILFWGLFNELKPVGDDPTPYLRELKALANAEDPSRITTSATFVDGELNFITDLIAWNKYYGWYGSDASVIEKFFDNTHAKYPFLKIGISEYGAGASHKHHQEELKQTNPGSMWHPEAWQAHFHEKYWKAIDERPFVWGTYIWNMFDFGAAHRREGQEHGRNDKGIVTYDRKTKKDIFYYYKANWNKDEATLYIANRRFVKRSEANTKVRVYSNASKVRLYVNGKSLGNKKTDKYGIVQWDGVTLKPGKNVVEVKATINKKPVTDTVEWTLDPNSATASK</sequence>
<dbReference type="InterPro" id="IPR006104">
    <property type="entry name" value="Glyco_hydro_2_N"/>
</dbReference>
<dbReference type="Gene3D" id="2.60.40.10">
    <property type="entry name" value="Immunoglobulins"/>
    <property type="match status" value="2"/>
</dbReference>
<dbReference type="InterPro" id="IPR036156">
    <property type="entry name" value="Beta-gal/glucu_dom_sf"/>
</dbReference>
<feature type="signal peptide" evidence="4">
    <location>
        <begin position="1"/>
        <end position="23"/>
    </location>
</feature>
<dbReference type="RefSeq" id="WP_338395318.1">
    <property type="nucleotide sequence ID" value="NZ_AP025317.1"/>
</dbReference>
<keyword evidence="3" id="KW-0326">Glycosidase</keyword>
<dbReference type="Pfam" id="PF02837">
    <property type="entry name" value="Glyco_hydro_2_N"/>
    <property type="match status" value="1"/>
</dbReference>
<evidence type="ECO:0000256" key="1">
    <source>
        <dbReference type="ARBA" id="ARBA00007401"/>
    </source>
</evidence>
<protein>
    <submittedName>
        <fullName evidence="9">Beta-galactosidase</fullName>
    </submittedName>
</protein>
<dbReference type="InterPro" id="IPR006102">
    <property type="entry name" value="Ig-like_GH2"/>
</dbReference>
<evidence type="ECO:0000259" key="8">
    <source>
        <dbReference type="Pfam" id="PF16355"/>
    </source>
</evidence>
<dbReference type="EMBL" id="AP025317">
    <property type="protein sequence ID" value="BDD12174.1"/>
    <property type="molecule type" value="Genomic_DNA"/>
</dbReference>
<feature type="domain" description="DUF4982" evidence="8">
    <location>
        <begin position="616"/>
        <end position="673"/>
    </location>
</feature>
<dbReference type="InterPro" id="IPR051913">
    <property type="entry name" value="GH2_Domain-Containing"/>
</dbReference>
<dbReference type="Proteomes" id="UP001348817">
    <property type="component" value="Plasmid pFA3"/>
</dbReference>
<accession>A0AAU9D0A3</accession>
<evidence type="ECO:0000256" key="2">
    <source>
        <dbReference type="ARBA" id="ARBA00022801"/>
    </source>
</evidence>
<reference evidence="9 10" key="1">
    <citation type="submission" date="2021-12" db="EMBL/GenBank/DDBJ databases">
        <title>Genome sequencing of bacteria with rrn-lacking chromosome and rrn-plasmid.</title>
        <authorList>
            <person name="Anda M."/>
            <person name="Iwasaki W."/>
        </authorList>
    </citation>
    <scope>NUCLEOTIDE SEQUENCE [LARGE SCALE GENOMIC DNA]</scope>
    <source>
        <strain evidence="9 10">DSM 100852</strain>
        <plasmid evidence="9 10">pFA3</plasmid>
    </source>
</reference>
<dbReference type="Pfam" id="PF02836">
    <property type="entry name" value="Glyco_hydro_2_C"/>
    <property type="match status" value="1"/>
</dbReference>
<dbReference type="Gene3D" id="2.60.120.260">
    <property type="entry name" value="Galactose-binding domain-like"/>
    <property type="match status" value="1"/>
</dbReference>
<dbReference type="InterPro" id="IPR013783">
    <property type="entry name" value="Ig-like_fold"/>
</dbReference>
<evidence type="ECO:0000259" key="7">
    <source>
        <dbReference type="Pfam" id="PF02837"/>
    </source>
</evidence>
<dbReference type="GO" id="GO:0004553">
    <property type="term" value="F:hydrolase activity, hydrolyzing O-glycosyl compounds"/>
    <property type="evidence" value="ECO:0007669"/>
    <property type="project" value="InterPro"/>
</dbReference>
<dbReference type="SUPFAM" id="SSF51445">
    <property type="entry name" value="(Trans)glycosidases"/>
    <property type="match status" value="1"/>
</dbReference>
<feature type="domain" description="Glycoside hydrolase family 2 catalytic" evidence="6">
    <location>
        <begin position="298"/>
        <end position="594"/>
    </location>
</feature>
<dbReference type="InterPro" id="IPR006101">
    <property type="entry name" value="Glyco_hydro_2"/>
</dbReference>
<dbReference type="Pfam" id="PF00703">
    <property type="entry name" value="Glyco_hydro_2"/>
    <property type="match status" value="1"/>
</dbReference>
<gene>
    <name evidence="9" type="ORF">FUAX_46060</name>
</gene>
<dbReference type="SUPFAM" id="SSF49303">
    <property type="entry name" value="beta-Galactosidase/glucuronidase domain"/>
    <property type="match status" value="1"/>
</dbReference>
<evidence type="ECO:0000313" key="9">
    <source>
        <dbReference type="EMBL" id="BDD12174.1"/>
    </source>
</evidence>
<organism evidence="9 10">
    <name type="scientific">Fulvitalea axinellae</name>
    <dbReference type="NCBI Taxonomy" id="1182444"/>
    <lineage>
        <taxon>Bacteria</taxon>
        <taxon>Pseudomonadati</taxon>
        <taxon>Bacteroidota</taxon>
        <taxon>Cytophagia</taxon>
        <taxon>Cytophagales</taxon>
        <taxon>Persicobacteraceae</taxon>
        <taxon>Fulvitalea</taxon>
    </lineage>
</organism>
<dbReference type="PANTHER" id="PTHR42732">
    <property type="entry name" value="BETA-GALACTOSIDASE"/>
    <property type="match status" value="1"/>
</dbReference>
<proteinExistence type="inferred from homology"/>